<feature type="zinc finger region" description="dksA C4-type" evidence="4">
    <location>
        <begin position="98"/>
        <end position="122"/>
    </location>
</feature>
<organism evidence="6 7">
    <name type="scientific">Tautonia plasticadhaerens</name>
    <dbReference type="NCBI Taxonomy" id="2527974"/>
    <lineage>
        <taxon>Bacteria</taxon>
        <taxon>Pseudomonadati</taxon>
        <taxon>Planctomycetota</taxon>
        <taxon>Planctomycetia</taxon>
        <taxon>Isosphaerales</taxon>
        <taxon>Isosphaeraceae</taxon>
        <taxon>Tautonia</taxon>
    </lineage>
</organism>
<keyword evidence="7" id="KW-1185">Reference proteome</keyword>
<dbReference type="KEGG" id="tpla:ElP_11960"/>
<evidence type="ECO:0000256" key="1">
    <source>
        <dbReference type="ARBA" id="ARBA00022723"/>
    </source>
</evidence>
<dbReference type="InterPro" id="IPR037187">
    <property type="entry name" value="DnaK_N"/>
</dbReference>
<dbReference type="SUPFAM" id="SSF109635">
    <property type="entry name" value="DnaK suppressor protein DksA, alpha-hairpin domain"/>
    <property type="match status" value="1"/>
</dbReference>
<evidence type="ECO:0000256" key="2">
    <source>
        <dbReference type="ARBA" id="ARBA00022771"/>
    </source>
</evidence>
<dbReference type="Proteomes" id="UP000317835">
    <property type="component" value="Chromosome"/>
</dbReference>
<dbReference type="Pfam" id="PF01258">
    <property type="entry name" value="zf-dskA_traR"/>
    <property type="match status" value="1"/>
</dbReference>
<dbReference type="PROSITE" id="PS01102">
    <property type="entry name" value="ZF_DKSA_1"/>
    <property type="match status" value="1"/>
</dbReference>
<dbReference type="OrthoDB" id="9811543at2"/>
<keyword evidence="2" id="KW-0863">Zinc-finger</keyword>
<dbReference type="PANTHER" id="PTHR33823:SF4">
    <property type="entry name" value="GENERAL STRESS PROTEIN 16O"/>
    <property type="match status" value="1"/>
</dbReference>
<evidence type="ECO:0000313" key="7">
    <source>
        <dbReference type="Proteomes" id="UP000317835"/>
    </source>
</evidence>
<gene>
    <name evidence="6" type="primary">dksA</name>
    <name evidence="6" type="ORF">ElP_11960</name>
</gene>
<dbReference type="RefSeq" id="WP_145267716.1">
    <property type="nucleotide sequence ID" value="NZ_CP036426.1"/>
</dbReference>
<dbReference type="GO" id="GO:0008270">
    <property type="term" value="F:zinc ion binding"/>
    <property type="evidence" value="ECO:0007669"/>
    <property type="project" value="UniProtKB-KW"/>
</dbReference>
<evidence type="ECO:0000259" key="5">
    <source>
        <dbReference type="Pfam" id="PF01258"/>
    </source>
</evidence>
<dbReference type="InterPro" id="IPR000962">
    <property type="entry name" value="Znf_DskA_TraR"/>
</dbReference>
<reference evidence="6 7" key="1">
    <citation type="submission" date="2019-02" db="EMBL/GenBank/DDBJ databases">
        <title>Deep-cultivation of Planctomycetes and their phenomic and genomic characterization uncovers novel biology.</title>
        <authorList>
            <person name="Wiegand S."/>
            <person name="Jogler M."/>
            <person name="Boedeker C."/>
            <person name="Pinto D."/>
            <person name="Vollmers J."/>
            <person name="Rivas-Marin E."/>
            <person name="Kohn T."/>
            <person name="Peeters S.H."/>
            <person name="Heuer A."/>
            <person name="Rast P."/>
            <person name="Oberbeckmann S."/>
            <person name="Bunk B."/>
            <person name="Jeske O."/>
            <person name="Meyerdierks A."/>
            <person name="Storesund J.E."/>
            <person name="Kallscheuer N."/>
            <person name="Luecker S."/>
            <person name="Lage O.M."/>
            <person name="Pohl T."/>
            <person name="Merkel B.J."/>
            <person name="Hornburger P."/>
            <person name="Mueller R.-W."/>
            <person name="Bruemmer F."/>
            <person name="Labrenz M."/>
            <person name="Spormann A.M."/>
            <person name="Op den Camp H."/>
            <person name="Overmann J."/>
            <person name="Amann R."/>
            <person name="Jetten M.S.M."/>
            <person name="Mascher T."/>
            <person name="Medema M.H."/>
            <person name="Devos D.P."/>
            <person name="Kaster A.-K."/>
            <person name="Ovreas L."/>
            <person name="Rohde M."/>
            <person name="Galperin M.Y."/>
            <person name="Jogler C."/>
        </authorList>
    </citation>
    <scope>NUCLEOTIDE SEQUENCE [LARGE SCALE GENOMIC DNA]</scope>
    <source>
        <strain evidence="6 7">ElP</strain>
    </source>
</reference>
<dbReference type="AlphaFoldDB" id="A0A518GXL6"/>
<keyword evidence="3" id="KW-0862">Zinc</keyword>
<dbReference type="EMBL" id="CP036426">
    <property type="protein sequence ID" value="QDV33325.1"/>
    <property type="molecule type" value="Genomic_DNA"/>
</dbReference>
<dbReference type="SUPFAM" id="SSF57716">
    <property type="entry name" value="Glucocorticoid receptor-like (DNA-binding domain)"/>
    <property type="match status" value="1"/>
</dbReference>
<dbReference type="PROSITE" id="PS51128">
    <property type="entry name" value="ZF_DKSA_2"/>
    <property type="match status" value="1"/>
</dbReference>
<evidence type="ECO:0000256" key="3">
    <source>
        <dbReference type="ARBA" id="ARBA00022833"/>
    </source>
</evidence>
<protein>
    <submittedName>
        <fullName evidence="6">RNA polymerase-binding transcription factor DksA</fullName>
    </submittedName>
</protein>
<evidence type="ECO:0000313" key="6">
    <source>
        <dbReference type="EMBL" id="QDV33325.1"/>
    </source>
</evidence>
<proteinExistence type="predicted"/>
<dbReference type="PANTHER" id="PTHR33823">
    <property type="entry name" value="RNA POLYMERASE-BINDING TRANSCRIPTION FACTOR DKSA-RELATED"/>
    <property type="match status" value="1"/>
</dbReference>
<accession>A0A518GXL6</accession>
<dbReference type="Gene3D" id="1.20.120.910">
    <property type="entry name" value="DksA, coiled-coil domain"/>
    <property type="match status" value="1"/>
</dbReference>
<feature type="domain" description="Zinc finger DksA/TraR C4-type" evidence="5">
    <location>
        <begin position="93"/>
        <end position="127"/>
    </location>
</feature>
<sequence length="133" mass="14615">MSSDSRLKDAELQHFRKTLLLLHARLRGDVVQMTDEALNRGGEAGAGNLSSTPIHLADLGSDNYDQEFTLGLIENDQLTLDEIRAALERLEVGTFGRCDGCDKAIAKVRLQALPYTKYCIECARLHEGRGALG</sequence>
<name>A0A518GXL6_9BACT</name>
<evidence type="ECO:0000256" key="4">
    <source>
        <dbReference type="PROSITE-ProRule" id="PRU00510"/>
    </source>
</evidence>
<keyword evidence="1" id="KW-0479">Metal-binding</keyword>
<dbReference type="InterPro" id="IPR020458">
    <property type="entry name" value="Znf_DskA_TraR_CS"/>
</dbReference>